<dbReference type="PANTHER" id="PTHR15169">
    <property type="entry name" value="DAMAGE-SPECIFIC DNA BINDING PROTEIN 2"/>
    <property type="match status" value="1"/>
</dbReference>
<dbReference type="Pfam" id="PF00400">
    <property type="entry name" value="WD40"/>
    <property type="match status" value="2"/>
</dbReference>
<evidence type="ECO:0000313" key="15">
    <source>
        <dbReference type="Proteomes" id="UP001164746"/>
    </source>
</evidence>
<dbReference type="Gene3D" id="2.130.10.10">
    <property type="entry name" value="YVTN repeat-like/Quinoprotein amine dehydrogenase"/>
    <property type="match status" value="2"/>
</dbReference>
<dbReference type="PROSITE" id="PS00678">
    <property type="entry name" value="WD_REPEATS_1"/>
    <property type="match status" value="1"/>
</dbReference>
<dbReference type="InterPro" id="IPR036322">
    <property type="entry name" value="WD40_repeat_dom_sf"/>
</dbReference>
<comment type="similarity">
    <text evidence="2">Belongs to the WD repeat DDB2/WDR76 family.</text>
</comment>
<evidence type="ECO:0000256" key="10">
    <source>
        <dbReference type="ARBA" id="ARBA00023242"/>
    </source>
</evidence>
<dbReference type="PROSITE" id="PS50082">
    <property type="entry name" value="WD_REPEATS_2"/>
    <property type="match status" value="1"/>
</dbReference>
<dbReference type="PROSITE" id="PS50294">
    <property type="entry name" value="WD_REPEATS_REGION"/>
    <property type="match status" value="1"/>
</dbReference>
<gene>
    <name evidence="14" type="ORF">MAR_005649</name>
</gene>
<accession>A0ABY7F427</accession>
<keyword evidence="5" id="KW-0677">Repeat</keyword>
<keyword evidence="10" id="KW-0539">Nucleus</keyword>
<dbReference type="EMBL" id="CP111020">
    <property type="protein sequence ID" value="WAR15544.1"/>
    <property type="molecule type" value="Genomic_DNA"/>
</dbReference>
<dbReference type="InterPro" id="IPR001680">
    <property type="entry name" value="WD40_rpt"/>
</dbReference>
<dbReference type="InterPro" id="IPR015943">
    <property type="entry name" value="WD40/YVTN_repeat-like_dom_sf"/>
</dbReference>
<reference evidence="14" key="1">
    <citation type="submission" date="2022-11" db="EMBL/GenBank/DDBJ databases">
        <title>Centuries of genome instability and evolution in soft-shell clam transmissible cancer (bioRxiv).</title>
        <authorList>
            <person name="Hart S.F.M."/>
            <person name="Yonemitsu M.A."/>
            <person name="Giersch R.M."/>
            <person name="Beal B.F."/>
            <person name="Arriagada G."/>
            <person name="Davis B.W."/>
            <person name="Ostrander E.A."/>
            <person name="Goff S.P."/>
            <person name="Metzger M.J."/>
        </authorList>
    </citation>
    <scope>NUCLEOTIDE SEQUENCE</scope>
    <source>
        <strain evidence="14">MELC-2E11</strain>
        <tissue evidence="14">Siphon/mantle</tissue>
    </source>
</reference>
<dbReference type="SMART" id="SM00320">
    <property type="entry name" value="WD40"/>
    <property type="match status" value="4"/>
</dbReference>
<keyword evidence="8" id="KW-0238">DNA-binding</keyword>
<keyword evidence="7" id="KW-0833">Ubl conjugation pathway</keyword>
<dbReference type="InterPro" id="IPR033312">
    <property type="entry name" value="DDB2"/>
</dbReference>
<evidence type="ECO:0000256" key="13">
    <source>
        <dbReference type="SAM" id="MobiDB-lite"/>
    </source>
</evidence>
<evidence type="ECO:0000256" key="11">
    <source>
        <dbReference type="ARBA" id="ARBA00031670"/>
    </source>
</evidence>
<dbReference type="Proteomes" id="UP001164746">
    <property type="component" value="Chromosome 9"/>
</dbReference>
<keyword evidence="4 12" id="KW-0853">WD repeat</keyword>
<organism evidence="14 15">
    <name type="scientific">Mya arenaria</name>
    <name type="common">Soft-shell clam</name>
    <dbReference type="NCBI Taxonomy" id="6604"/>
    <lineage>
        <taxon>Eukaryota</taxon>
        <taxon>Metazoa</taxon>
        <taxon>Spiralia</taxon>
        <taxon>Lophotrochozoa</taxon>
        <taxon>Mollusca</taxon>
        <taxon>Bivalvia</taxon>
        <taxon>Autobranchia</taxon>
        <taxon>Heteroconchia</taxon>
        <taxon>Euheterodonta</taxon>
        <taxon>Imparidentia</taxon>
        <taxon>Neoheterodontei</taxon>
        <taxon>Myida</taxon>
        <taxon>Myoidea</taxon>
        <taxon>Myidae</taxon>
        <taxon>Mya</taxon>
    </lineage>
</organism>
<sequence length="783" mass="88401">MSQEWVIISQWKSYKKCKTIVTVQSKDFFLNSTSRNKNHAELIFPQNIVYITIVSLLLLVHISVHDWRNANVAPVYKKGDRHTAENYRPVSLTCVVSKLLEHIICHHILNHLDNNNSVKKCINIYLEQQRKTMERSLRQSSRRIAVPEYDENADFHPPKKKTRSRVENTNTAVVMSRTPRHTKAGTQSVKKPLSNMAGETNVKEGKAGLKKGNSKNILGHVQEDRKSPSEIVSGRTKFTTSTCSFADSSSKSQTNDPFLNQLNKLGFGKQSEISKTSISFRNSNRFDTVHSLQDFCTSFKNRIQLQKSLQSPIITLTKELGLFRTASPFDRRVTALEWHPTRQNILCVGSKGGDIFLWDTEGTGANGSCQEVKFWPWDSDKVVSASINGTVKLHQFDPQHDIVLADTMNSFDIVQQTLSKEIKNFSKTGKLLGLAVLAELIGEGGSCQAMKFWPWDCGKIITASINGRVTLHDIETSSENPLADTMNCLDLDVCASRYLIAAGRNNGILHMMSTEGRKVFEFRLHKNKITHVEFSPREDWLLCTASVDRTVQLWDVRNMGDRKHALEVLNHNAPVNAAYFSETDGCRLLTTDQGRELRVYRSPSWHLETKIEHPHRFFQHITPFKATWHPLQDLVVCGRYPDKTFPGSGNELRTVDVFDAGTGDQVSQIYSPGTDGLCPLSHKSGMLSHEEKYRNLQTFRFHVLLRNRKQFIEHKQAVLVDSIKSALGLPTSGQGERSNHSTGGQRSNPKTKKKKGGDKNVDDLKKKAKRNVKTKEIPGAGKK</sequence>
<proteinExistence type="inferred from homology"/>
<dbReference type="PANTHER" id="PTHR15169:SF0">
    <property type="entry name" value="DNA DAMAGE-BINDING PROTEIN 2"/>
    <property type="match status" value="1"/>
</dbReference>
<evidence type="ECO:0000313" key="14">
    <source>
        <dbReference type="EMBL" id="WAR15544.1"/>
    </source>
</evidence>
<keyword evidence="9" id="KW-0234">DNA repair</keyword>
<evidence type="ECO:0000256" key="6">
    <source>
        <dbReference type="ARBA" id="ARBA00022763"/>
    </source>
</evidence>
<evidence type="ECO:0000256" key="12">
    <source>
        <dbReference type="PROSITE-ProRule" id="PRU00221"/>
    </source>
</evidence>
<dbReference type="SUPFAM" id="SSF50978">
    <property type="entry name" value="WD40 repeat-like"/>
    <property type="match status" value="1"/>
</dbReference>
<comment type="subcellular location">
    <subcellularLocation>
        <location evidence="1">Nucleus</location>
    </subcellularLocation>
</comment>
<evidence type="ECO:0000256" key="1">
    <source>
        <dbReference type="ARBA" id="ARBA00004123"/>
    </source>
</evidence>
<evidence type="ECO:0000256" key="7">
    <source>
        <dbReference type="ARBA" id="ARBA00022786"/>
    </source>
</evidence>
<keyword evidence="6" id="KW-0227">DNA damage</keyword>
<evidence type="ECO:0000256" key="4">
    <source>
        <dbReference type="ARBA" id="ARBA00022574"/>
    </source>
</evidence>
<evidence type="ECO:0000256" key="5">
    <source>
        <dbReference type="ARBA" id="ARBA00022737"/>
    </source>
</evidence>
<keyword evidence="15" id="KW-1185">Reference proteome</keyword>
<evidence type="ECO:0000256" key="8">
    <source>
        <dbReference type="ARBA" id="ARBA00023125"/>
    </source>
</evidence>
<evidence type="ECO:0000256" key="3">
    <source>
        <dbReference type="ARBA" id="ARBA00014580"/>
    </source>
</evidence>
<evidence type="ECO:0000256" key="2">
    <source>
        <dbReference type="ARBA" id="ARBA00005434"/>
    </source>
</evidence>
<feature type="compositionally biased region" description="Polar residues" evidence="13">
    <location>
        <begin position="731"/>
        <end position="748"/>
    </location>
</feature>
<protein>
    <recommendedName>
        <fullName evidence="3">DNA damage-binding protein 2</fullName>
    </recommendedName>
    <alternativeName>
        <fullName evidence="11">Damage-specific DNA-binding protein 2</fullName>
    </alternativeName>
</protein>
<name>A0ABY7F427_MYAAR</name>
<dbReference type="InterPro" id="IPR019775">
    <property type="entry name" value="WD40_repeat_CS"/>
</dbReference>
<feature type="region of interest" description="Disordered" evidence="13">
    <location>
        <begin position="729"/>
        <end position="783"/>
    </location>
</feature>
<feature type="repeat" description="WD" evidence="12">
    <location>
        <begin position="522"/>
        <end position="558"/>
    </location>
</feature>
<evidence type="ECO:0000256" key="9">
    <source>
        <dbReference type="ARBA" id="ARBA00023204"/>
    </source>
</evidence>